<evidence type="ECO:0000313" key="10">
    <source>
        <dbReference type="EMBL" id="RBP99144.1"/>
    </source>
</evidence>
<dbReference type="AlphaFoldDB" id="A0A366KBT9"/>
<evidence type="ECO:0000256" key="7">
    <source>
        <dbReference type="SAM" id="MobiDB-lite"/>
    </source>
</evidence>
<keyword evidence="1 6" id="KW-0963">Cytoplasm</keyword>
<accession>A0A366KBT9</accession>
<feature type="domain" description="SMC hinge" evidence="9">
    <location>
        <begin position="510"/>
        <end position="629"/>
    </location>
</feature>
<feature type="region of interest" description="Disordered" evidence="7">
    <location>
        <begin position="836"/>
        <end position="861"/>
    </location>
</feature>
<keyword evidence="2 6" id="KW-0547">Nucleotide-binding</keyword>
<keyword evidence="5 6" id="KW-0238">DNA-binding</keyword>
<dbReference type="FunFam" id="3.40.50.300:FF:000984">
    <property type="entry name" value="Chromosome partition protein Smc"/>
    <property type="match status" value="1"/>
</dbReference>
<dbReference type="EMBL" id="PDCH01000009">
    <property type="protein sequence ID" value="RBP99144.1"/>
    <property type="molecule type" value="Genomic_DNA"/>
</dbReference>
<dbReference type="GO" id="GO:0016887">
    <property type="term" value="F:ATP hydrolysis activity"/>
    <property type="evidence" value="ECO:0007669"/>
    <property type="project" value="InterPro"/>
</dbReference>
<dbReference type="SUPFAM" id="SSF75553">
    <property type="entry name" value="Smc hinge domain"/>
    <property type="match status" value="1"/>
</dbReference>
<gene>
    <name evidence="6 10" type="primary">smc</name>
    <name evidence="10" type="ORF">CRD59_05115</name>
</gene>
<dbReference type="GO" id="GO:0006260">
    <property type="term" value="P:DNA replication"/>
    <property type="evidence" value="ECO:0007669"/>
    <property type="project" value="UniProtKB-UniRule"/>
</dbReference>
<dbReference type="Pfam" id="PF06470">
    <property type="entry name" value="SMC_hinge"/>
    <property type="match status" value="1"/>
</dbReference>
<dbReference type="GO" id="GO:0003677">
    <property type="term" value="F:DNA binding"/>
    <property type="evidence" value="ECO:0007669"/>
    <property type="project" value="UniProtKB-UniRule"/>
</dbReference>
<feature type="binding site" evidence="6">
    <location>
        <begin position="32"/>
        <end position="39"/>
    </location>
    <ligand>
        <name>ATP</name>
        <dbReference type="ChEBI" id="CHEBI:30616"/>
    </ligand>
</feature>
<dbReference type="InterPro" id="IPR011890">
    <property type="entry name" value="SMC_prok"/>
</dbReference>
<evidence type="ECO:0000256" key="4">
    <source>
        <dbReference type="ARBA" id="ARBA00023054"/>
    </source>
</evidence>
<feature type="domain" description="RecF/RecN/SMC N-terminal" evidence="8">
    <location>
        <begin position="2"/>
        <end position="1217"/>
    </location>
</feature>
<evidence type="ECO:0000256" key="3">
    <source>
        <dbReference type="ARBA" id="ARBA00022840"/>
    </source>
</evidence>
<proteinExistence type="inferred from homology"/>
<reference evidence="10 11" key="1">
    <citation type="submission" date="2017-10" db="EMBL/GenBank/DDBJ databases">
        <title>Bifidobacterium xylocopum sp. nov. and Bifidobacterium aemilianum sp. nov., from the carpenter bee (Xylocopa violacea) digestive tract.</title>
        <authorList>
            <person name="Alberoni D."/>
            <person name="Baffoni L."/>
            <person name="Di Gioia D."/>
            <person name="Gaggia F."/>
            <person name="Biavati B."/>
        </authorList>
    </citation>
    <scope>NUCLEOTIDE SEQUENCE [LARGE SCALE GENOMIC DNA]</scope>
    <source>
        <strain evidence="10 11">XV2</strain>
    </source>
</reference>
<dbReference type="HAMAP" id="MF_01894">
    <property type="entry name" value="Smc_prok"/>
    <property type="match status" value="1"/>
</dbReference>
<feature type="coiled-coil region" evidence="6">
    <location>
        <begin position="238"/>
        <end position="275"/>
    </location>
</feature>
<feature type="compositionally biased region" description="Low complexity" evidence="7">
    <location>
        <begin position="451"/>
        <end position="464"/>
    </location>
</feature>
<feature type="coiled-coil region" evidence="6">
    <location>
        <begin position="167"/>
        <end position="194"/>
    </location>
</feature>
<dbReference type="GO" id="GO:0005694">
    <property type="term" value="C:chromosome"/>
    <property type="evidence" value="ECO:0007669"/>
    <property type="project" value="InterPro"/>
</dbReference>
<organism evidence="10 11">
    <name type="scientific">Bifidobacterium xylocopae</name>
    <dbReference type="NCBI Taxonomy" id="2493119"/>
    <lineage>
        <taxon>Bacteria</taxon>
        <taxon>Bacillati</taxon>
        <taxon>Actinomycetota</taxon>
        <taxon>Actinomycetes</taxon>
        <taxon>Bifidobacteriales</taxon>
        <taxon>Bifidobacteriaceae</taxon>
        <taxon>Bifidobacterium</taxon>
    </lineage>
</organism>
<dbReference type="Proteomes" id="UP000252345">
    <property type="component" value="Unassembled WGS sequence"/>
</dbReference>
<dbReference type="GO" id="GO:0005524">
    <property type="term" value="F:ATP binding"/>
    <property type="evidence" value="ECO:0007669"/>
    <property type="project" value="UniProtKB-UniRule"/>
</dbReference>
<dbReference type="SUPFAM" id="SSF52540">
    <property type="entry name" value="P-loop containing nucleoside triphosphate hydrolases"/>
    <property type="match status" value="1"/>
</dbReference>
<comment type="subunit">
    <text evidence="6">Homodimer.</text>
</comment>
<name>A0A366KBT9_9BIFI</name>
<sequence>MYLKELTLRGFKSFATPTTLRFEPGITAVVGPNGSGKSNIVDGLAWVMGEQGAKALRGTSMEDVIFAGTSDRPPLGRAQVSLTIDNTDRTLDIDYTEVTISRTIFRSGGSEYAINGSACRLLDIQELLSDTGLGQQMHVIVGQGRLDAILHADPSGHRAFIEEAAGILKHRKRKERALRKLSNTETNLSRLDDLLGEIHRQLGPLGRQARVSRRADGIQVTLRDAQARIYAEDALKSRQNLQRSREELGKLRGELTERQRALAEIKMRIEQVEAASQESNPRISAINQVWHDLTQLQERYDSLISLAGERARSLSGQMDEAMSGPDPAMLERRADEVDGQGRDLEAKLDEDRLALDRSVEARASQEKQLAAARQTLIELQRTARQRDVQLTGLKELVAKEESALQLSQGRLADARTQRASAADQLEQAKIRERSLAEQAEDGESEDDRQAQEQAEQVRAQARQALNDAQEEQRTLSSQRIALQAKADALTDTLASRSASERLSEDGGVEVLGRLADFIQVEEGWEEPIAHALADYSGAIVLPDADGVELALEKAHGGQLGKAVLLTPIDGDDEAKVTDWDIADGVRNAASLVSARADARKGERAEGVLAAVRLLLARTAAVEGAEDARALFESQAGEPARNRIWDEALTRAGDVFTGVGAIGGSGPATSDLALVARRDKALSQAGKLDDRLEGAQESVDAAKSALARAEAALEEAKAKRTESRLKAEQGRKAMEAAQAQTRELEGRVQEAAQRIETLEEDVAAHQAKLEDVRGALSEAENSGAEQVNVDELNERAHRLEEGLDQARAAEMETRIRWKEAQGKAESLSRQAKLLRDQAREASQRRERMAEANRRRQRRISRMGSVARDAKAVLGLLDASLERTVAERDRLQAQISTHDGELKELRVRRGDLEPQVERLRAREHELDVVRERQATQSGQLMQKVSDDLGMDMDELIHDYGPGRPVPVLDETGAPVPVGGAEADDAAESDAEGNDDVENEGRSKAVVYQSVPYVREEQEKRLAKARRDLAALGKVNPLATEEYEALRKRNQYLNDQRRDVVQSRDDLMGLVKDLDRTMVDVFKAAFDDTAAAFETMFATLFPGGTGRLRLEDPGDLLTTGVLVEASPAGKKVRQLSLLSGGERSLTALALLFAIFTARPSPFYVMDEVEAALDDVNLSRLLTAFNQLREHAQLIVITHQQRTMSIADALYGVTMRADGVTAVISQKLAQGQETVADE</sequence>
<evidence type="ECO:0000259" key="9">
    <source>
        <dbReference type="Pfam" id="PF06470"/>
    </source>
</evidence>
<evidence type="ECO:0000256" key="6">
    <source>
        <dbReference type="HAMAP-Rule" id="MF_01894"/>
    </source>
</evidence>
<comment type="function">
    <text evidence="6">Required for chromosome condensation and partitioning.</text>
</comment>
<dbReference type="OrthoDB" id="9808768at2"/>
<feature type="region of interest" description="Disordered" evidence="7">
    <location>
        <begin position="433"/>
        <end position="476"/>
    </location>
</feature>
<dbReference type="InterPro" id="IPR010935">
    <property type="entry name" value="SMC_hinge"/>
</dbReference>
<dbReference type="Gene3D" id="3.30.70.1620">
    <property type="match status" value="1"/>
</dbReference>
<evidence type="ECO:0000256" key="2">
    <source>
        <dbReference type="ARBA" id="ARBA00022741"/>
    </source>
</evidence>
<dbReference type="InterPro" id="IPR036277">
    <property type="entry name" value="SMC_hinge_sf"/>
</dbReference>
<dbReference type="RefSeq" id="WP_113853620.1">
    <property type="nucleotide sequence ID" value="NZ_PDCH01000009.1"/>
</dbReference>
<evidence type="ECO:0000259" key="8">
    <source>
        <dbReference type="Pfam" id="PF02463"/>
    </source>
</evidence>
<protein>
    <recommendedName>
        <fullName evidence="6">Chromosome partition protein Smc</fullName>
    </recommendedName>
</protein>
<keyword evidence="3 6" id="KW-0067">ATP-binding</keyword>
<evidence type="ECO:0000313" key="11">
    <source>
        <dbReference type="Proteomes" id="UP000252345"/>
    </source>
</evidence>
<evidence type="ECO:0000256" key="1">
    <source>
        <dbReference type="ARBA" id="ARBA00022490"/>
    </source>
</evidence>
<dbReference type="Gene3D" id="3.40.50.300">
    <property type="entry name" value="P-loop containing nucleotide triphosphate hydrolases"/>
    <property type="match status" value="2"/>
</dbReference>
<dbReference type="GO" id="GO:0007062">
    <property type="term" value="P:sister chromatid cohesion"/>
    <property type="evidence" value="ECO:0007669"/>
    <property type="project" value="InterPro"/>
</dbReference>
<feature type="region of interest" description="Disordered" evidence="7">
    <location>
        <begin position="969"/>
        <end position="998"/>
    </location>
</feature>
<dbReference type="InterPro" id="IPR024704">
    <property type="entry name" value="SMC"/>
</dbReference>
<comment type="caution">
    <text evidence="10">The sequence shown here is derived from an EMBL/GenBank/DDBJ whole genome shotgun (WGS) entry which is preliminary data.</text>
</comment>
<dbReference type="InterPro" id="IPR003395">
    <property type="entry name" value="RecF/RecN/SMC_N"/>
</dbReference>
<keyword evidence="11" id="KW-1185">Reference proteome</keyword>
<comment type="domain">
    <text evidence="6">Contains large globular domains required for ATP hydrolysis at each terminus and a third globular domain forming a flexible hinge near the middle of the molecule. These domains are separated by coiled-coil structures.</text>
</comment>
<keyword evidence="4 6" id="KW-0175">Coiled coil</keyword>
<dbReference type="NCBIfam" id="TIGR02168">
    <property type="entry name" value="SMC_prok_B"/>
    <property type="match status" value="1"/>
</dbReference>
<comment type="similarity">
    <text evidence="6">Belongs to the SMC family.</text>
</comment>
<dbReference type="GO" id="GO:0030261">
    <property type="term" value="P:chromosome condensation"/>
    <property type="evidence" value="ECO:0007669"/>
    <property type="project" value="InterPro"/>
</dbReference>
<dbReference type="SUPFAM" id="SSF46966">
    <property type="entry name" value="Spectrin repeat"/>
    <property type="match status" value="1"/>
</dbReference>
<comment type="subcellular location">
    <subcellularLocation>
        <location evidence="6">Cytoplasm</location>
    </subcellularLocation>
</comment>
<dbReference type="GO" id="GO:0007059">
    <property type="term" value="P:chromosome segregation"/>
    <property type="evidence" value="ECO:0007669"/>
    <property type="project" value="UniProtKB-UniRule"/>
</dbReference>
<dbReference type="GO" id="GO:0005737">
    <property type="term" value="C:cytoplasm"/>
    <property type="evidence" value="ECO:0007669"/>
    <property type="project" value="UniProtKB-SubCell"/>
</dbReference>
<feature type="compositionally biased region" description="Acidic residues" evidence="7">
    <location>
        <begin position="979"/>
        <end position="995"/>
    </location>
</feature>
<feature type="compositionally biased region" description="Basic and acidic residues" evidence="7">
    <location>
        <begin position="836"/>
        <end position="852"/>
    </location>
</feature>
<dbReference type="SUPFAM" id="SSF57997">
    <property type="entry name" value="Tropomyosin"/>
    <property type="match status" value="1"/>
</dbReference>
<dbReference type="InterPro" id="IPR027417">
    <property type="entry name" value="P-loop_NTPase"/>
</dbReference>
<dbReference type="PANTHER" id="PTHR43977">
    <property type="entry name" value="STRUCTURAL MAINTENANCE OF CHROMOSOMES PROTEIN 3"/>
    <property type="match status" value="1"/>
</dbReference>
<dbReference type="Gene3D" id="1.20.1060.20">
    <property type="match status" value="1"/>
</dbReference>
<dbReference type="Pfam" id="PF02463">
    <property type="entry name" value="SMC_N"/>
    <property type="match status" value="1"/>
</dbReference>
<evidence type="ECO:0000256" key="5">
    <source>
        <dbReference type="ARBA" id="ARBA00023125"/>
    </source>
</evidence>
<dbReference type="PIRSF" id="PIRSF005719">
    <property type="entry name" value="SMC"/>
    <property type="match status" value="1"/>
</dbReference>